<dbReference type="InterPro" id="IPR021109">
    <property type="entry name" value="Peptidase_aspartic_dom_sf"/>
</dbReference>
<protein>
    <recommendedName>
        <fullName evidence="3">Aspartyl protease</fullName>
    </recommendedName>
</protein>
<sequence length="380" mass="41253">MRIGIKIILGLLLCLIVVPLSAQQVKSVIPYRMVGGKMIVDMSVNGKVRSFIFDTGGQMALTGELCDELNIPVVDSVKVTDVNGKEVGLPRVLVSSLLTPDERINFSGVPAMKLSTPSPFECFHADGLIGSDLLKNLIVEIDGKTKTITVTSAEKASTVSLRKMLPFSGKGYMPIITLQAGAGNSLVALFDTGCPSFLSLKDTDYEELSAKSAFEVKSEGVGGGSIGVGGMTESKVAYRVELPLLSVGATKFKNVTAETSTPPYTLLGVKLLEYGKVTIDYSRKRWYFEPYEQEFDMASKHYNVNLQVKDGDLVVATVWTAMKEVVDPGDKVLKINGKPTGKYDFCESIITGIPELKAKKKTKLTILTKEGEKVIVYQKE</sequence>
<dbReference type="RefSeq" id="WP_186977683.1">
    <property type="nucleotide sequence ID" value="NZ_JACOOH010000008.1"/>
</dbReference>
<evidence type="ECO:0000313" key="2">
    <source>
        <dbReference type="Proteomes" id="UP000646484"/>
    </source>
</evidence>
<dbReference type="Gene3D" id="2.40.70.10">
    <property type="entry name" value="Acid Proteases"/>
    <property type="match status" value="2"/>
</dbReference>
<name>A0ABR7D4W8_9BACT</name>
<evidence type="ECO:0008006" key="3">
    <source>
        <dbReference type="Google" id="ProtNLM"/>
    </source>
</evidence>
<accession>A0ABR7D4W8</accession>
<gene>
    <name evidence="1" type="ORF">H8S64_17220</name>
</gene>
<dbReference type="EMBL" id="JACOOH010000008">
    <property type="protein sequence ID" value="MBC5622834.1"/>
    <property type="molecule type" value="Genomic_DNA"/>
</dbReference>
<dbReference type="Proteomes" id="UP000646484">
    <property type="component" value="Unassembled WGS sequence"/>
</dbReference>
<proteinExistence type="predicted"/>
<comment type="caution">
    <text evidence="1">The sequence shown here is derived from an EMBL/GenBank/DDBJ whole genome shotgun (WGS) entry which is preliminary data.</text>
</comment>
<organism evidence="1 2">
    <name type="scientific">Butyricimonas hominis</name>
    <dbReference type="NCBI Taxonomy" id="2763032"/>
    <lineage>
        <taxon>Bacteria</taxon>
        <taxon>Pseudomonadati</taxon>
        <taxon>Bacteroidota</taxon>
        <taxon>Bacteroidia</taxon>
        <taxon>Bacteroidales</taxon>
        <taxon>Odoribacteraceae</taxon>
        <taxon>Butyricimonas</taxon>
    </lineage>
</organism>
<evidence type="ECO:0000313" key="1">
    <source>
        <dbReference type="EMBL" id="MBC5622834.1"/>
    </source>
</evidence>
<keyword evidence="2" id="KW-1185">Reference proteome</keyword>
<reference evidence="1 2" key="1">
    <citation type="submission" date="2020-08" db="EMBL/GenBank/DDBJ databases">
        <title>Genome public.</title>
        <authorList>
            <person name="Liu C."/>
            <person name="Sun Q."/>
        </authorList>
    </citation>
    <scope>NUCLEOTIDE SEQUENCE [LARGE SCALE GENOMIC DNA]</scope>
    <source>
        <strain evidence="1 2">NSJ-56</strain>
    </source>
</reference>